<reference evidence="2 3" key="1">
    <citation type="submission" date="2016-10" db="EMBL/GenBank/DDBJ databases">
        <authorList>
            <person name="de Groot N.N."/>
        </authorList>
    </citation>
    <scope>NUCLEOTIDE SEQUENCE [LARGE SCALE GENOMIC DNA]</scope>
    <source>
        <strain evidence="2 3">DSM 797</strain>
    </source>
</reference>
<keyword evidence="1" id="KW-0812">Transmembrane</keyword>
<dbReference type="AlphaFoldDB" id="A0A1G9TCC8"/>
<name>A0A1G9TCC8_9FIRM</name>
<dbReference type="RefSeq" id="WP_092727542.1">
    <property type="nucleotide sequence ID" value="NZ_FNGW01000012.1"/>
</dbReference>
<dbReference type="Proteomes" id="UP000199068">
    <property type="component" value="Unassembled WGS sequence"/>
</dbReference>
<gene>
    <name evidence="2" type="ORF">SAMN04515677_11256</name>
</gene>
<dbReference type="EMBL" id="FNGW01000012">
    <property type="protein sequence ID" value="SDM45353.1"/>
    <property type="molecule type" value="Genomic_DNA"/>
</dbReference>
<sequence>MKTIKLYKEKVKLIFLILSTVIFFSLGYIVLNGENYSSALLGVSAASLGLSLFQIKRVCTFTKRPETYTNEQIELKDERNIMLVEKSKSCAYDIETFVILGITAYAIYSDNVGFVLAVLVLWSIRIFSFFYYFSKKNNEY</sequence>
<protein>
    <submittedName>
        <fullName evidence="2">Uncharacterized protein</fullName>
    </submittedName>
</protein>
<keyword evidence="1" id="KW-1133">Transmembrane helix</keyword>
<organism evidence="2 3">
    <name type="scientific">Romboutsia lituseburensis DSM 797</name>
    <dbReference type="NCBI Taxonomy" id="1121325"/>
    <lineage>
        <taxon>Bacteria</taxon>
        <taxon>Bacillati</taxon>
        <taxon>Bacillota</taxon>
        <taxon>Clostridia</taxon>
        <taxon>Peptostreptococcales</taxon>
        <taxon>Peptostreptococcaceae</taxon>
        <taxon>Romboutsia</taxon>
    </lineage>
</organism>
<feature type="transmembrane region" description="Helical" evidence="1">
    <location>
        <begin position="90"/>
        <end position="108"/>
    </location>
</feature>
<feature type="transmembrane region" description="Helical" evidence="1">
    <location>
        <begin position="12"/>
        <end position="30"/>
    </location>
</feature>
<dbReference type="STRING" id="1121325.SAMN04515677_11256"/>
<evidence type="ECO:0000313" key="3">
    <source>
        <dbReference type="Proteomes" id="UP000199068"/>
    </source>
</evidence>
<keyword evidence="3" id="KW-1185">Reference proteome</keyword>
<feature type="transmembrane region" description="Helical" evidence="1">
    <location>
        <begin position="36"/>
        <end position="55"/>
    </location>
</feature>
<evidence type="ECO:0000256" key="1">
    <source>
        <dbReference type="SAM" id="Phobius"/>
    </source>
</evidence>
<evidence type="ECO:0000313" key="2">
    <source>
        <dbReference type="EMBL" id="SDM45353.1"/>
    </source>
</evidence>
<proteinExistence type="predicted"/>
<feature type="transmembrane region" description="Helical" evidence="1">
    <location>
        <begin position="114"/>
        <end position="133"/>
    </location>
</feature>
<accession>A0A1G9TCC8</accession>
<keyword evidence="1" id="KW-0472">Membrane</keyword>